<gene>
    <name evidence="5" type="ORF">BJ992_002405</name>
</gene>
<feature type="domain" description="DUF4082" evidence="3">
    <location>
        <begin position="887"/>
        <end position="1031"/>
    </location>
</feature>
<dbReference type="Gene3D" id="2.60.40.650">
    <property type="match status" value="1"/>
</dbReference>
<evidence type="ECO:0000313" key="6">
    <source>
        <dbReference type="Proteomes" id="UP000555564"/>
    </source>
</evidence>
<feature type="domain" description="N,N-dimethylformamidase beta subunit-like C-terminal" evidence="4">
    <location>
        <begin position="175"/>
        <end position="575"/>
    </location>
</feature>
<evidence type="ECO:0000259" key="3">
    <source>
        <dbReference type="Pfam" id="PF13313"/>
    </source>
</evidence>
<evidence type="ECO:0000259" key="4">
    <source>
        <dbReference type="Pfam" id="PF20254"/>
    </source>
</evidence>
<dbReference type="Pfam" id="PF13313">
    <property type="entry name" value="DUF4082"/>
    <property type="match status" value="3"/>
</dbReference>
<protein>
    <recommendedName>
        <fullName evidence="7">DUF4082 domain-containing protein</fullName>
    </recommendedName>
</protein>
<keyword evidence="6" id="KW-1185">Reference proteome</keyword>
<evidence type="ECO:0000256" key="2">
    <source>
        <dbReference type="SAM" id="Phobius"/>
    </source>
</evidence>
<feature type="region of interest" description="Disordered" evidence="1">
    <location>
        <begin position="1210"/>
        <end position="1238"/>
    </location>
</feature>
<feature type="region of interest" description="Disordered" evidence="1">
    <location>
        <begin position="65"/>
        <end position="92"/>
    </location>
</feature>
<evidence type="ECO:0000256" key="1">
    <source>
        <dbReference type="SAM" id="MobiDB-lite"/>
    </source>
</evidence>
<proteinExistence type="predicted"/>
<feature type="transmembrane region" description="Helical" evidence="2">
    <location>
        <begin position="29"/>
        <end position="51"/>
    </location>
</feature>
<feature type="compositionally biased region" description="Basic and acidic residues" evidence="1">
    <location>
        <begin position="1217"/>
        <end position="1229"/>
    </location>
</feature>
<dbReference type="RefSeq" id="WP_184980432.1">
    <property type="nucleotide sequence ID" value="NZ_BAAALO010000032.1"/>
</dbReference>
<dbReference type="EMBL" id="JACHIU010000001">
    <property type="protein sequence ID" value="MBB6472974.1"/>
    <property type="molecule type" value="Genomic_DNA"/>
</dbReference>
<feature type="region of interest" description="Disordered" evidence="1">
    <location>
        <begin position="429"/>
        <end position="452"/>
    </location>
</feature>
<feature type="region of interest" description="Disordered" evidence="1">
    <location>
        <begin position="1"/>
        <end position="25"/>
    </location>
</feature>
<dbReference type="AlphaFoldDB" id="A0A7X0IEB6"/>
<keyword evidence="2" id="KW-0472">Membrane</keyword>
<organism evidence="5 6">
    <name type="scientific">Sphaerisporangium rubeum</name>
    <dbReference type="NCBI Taxonomy" id="321317"/>
    <lineage>
        <taxon>Bacteria</taxon>
        <taxon>Bacillati</taxon>
        <taxon>Actinomycetota</taxon>
        <taxon>Actinomycetes</taxon>
        <taxon>Streptosporangiales</taxon>
        <taxon>Streptosporangiaceae</taxon>
        <taxon>Sphaerisporangium</taxon>
    </lineage>
</organism>
<evidence type="ECO:0000313" key="5">
    <source>
        <dbReference type="EMBL" id="MBB6472974.1"/>
    </source>
</evidence>
<evidence type="ECO:0008006" key="7">
    <source>
        <dbReference type="Google" id="ProtNLM"/>
    </source>
</evidence>
<feature type="domain" description="DUF4082" evidence="3">
    <location>
        <begin position="727"/>
        <end position="872"/>
    </location>
</feature>
<sequence length="1258" mass="133382">MIFLRLPGGPRTDSRPDPDSAGTARRPRLLRITLLGVGLGVVAMLSMLGAADANAPLGGRAGLGKVATASRPSPPPADGAALRQGPRMSPAARMKEAVRQARLAGKPRKRRGGRLACPPSSVICLENQLPGSPPSQWDIVGAGDAGIQGYATQISVNKGQTVAFKVNTPATSYELDIYRIGYYQGNGARRIATVTPSAALPQTQPACLSDTTTGLVDCGNWAVSASWAVPADVVSGVYIAKLVRTDGTAGASQIVFVVRDDARNSDILVQTSDATWTAYNAYGGNSLYTGNPAGRAFKVSYNRPNTSRCCSCCQGSMESWFFNAEYPMIRWLENNGYDVSYTTNVDTASRGALIQNHKLFMSSGHDEYWSNEMRTNVENARTAGINLSFFSGNEMFWKTRWENSIDGSGTPFRTLVCYKETLANAKIDPSPQWTGTWRDTRFSPPSDGGRPENAVTGTLFRMNGVLSDTMTVPSDFSAMRLWRNTAVAQLQPGQVVTFPQGVLGYEWDEAPADATAPAGLARFSRTTRSTTTQYLLDFGGTYGAGTATHALALYRGSGGGMTFGAGTVQWSWGLDAVHDRAGTPTNQSMQQATVNLFADMLIQPASLQTDLVPAIPSTDTGPPTTTITTPLTNANLQAGTPVTISGTATDTGGGVVAGVEVSTDGGVTWGAATGLGPWQYAWTPTVPGPVTIQVRAVDDIGVLQPTPATVTVNVVQSCPCTIWPPTTQPAIASAPDAQPVELGVKFRAAAAGTIKGIRFFKGPSNTGTHTGNLWTSTGQLLATATFTGETATGWQEVDFSVPVPVNPNTTYIASYFAPNGGYALNTFYFTQSVVNPPLTALADGLDGGNGVYNYGPVSTFPTSTHTSNNYWVDVLFTPYSSLWTNAATPAQPDVNETDPVVLGVRFQATTTGTIRGVRFYKSAGNTGTHIGSLWSNTGTLLASGTFAGETASGWQQLNFTTPVSITAGTTYVASYTTGGHWSRNLQYFTAPYSSPPLVAPDTVSANGNGVYVYSATNAFPSNSYQATNYWVDVVFAPSASLWDNSTLPAEPDVNEANPVVLGVKFRSTTNGTIRGVRFYKSANNTGTHIGSLWSNTGTLLASGTFTNETASGWQQMSFTTPVSITAGTTYVASYTTGGHWSRTLNYFTATYTNNPLVAPDTVSVNGNGVYVYGAGNAFPTNSARASNYWADVLFDAGQSSAALRAKRMGNHGTRVRPGHDGPGRMRRPSDISPGHHRFGRVRRPLNVRTATTGGALLW</sequence>
<reference evidence="5 6" key="1">
    <citation type="submission" date="2020-08" db="EMBL/GenBank/DDBJ databases">
        <title>Sequencing the genomes of 1000 actinobacteria strains.</title>
        <authorList>
            <person name="Klenk H.-P."/>
        </authorList>
    </citation>
    <scope>NUCLEOTIDE SEQUENCE [LARGE SCALE GENOMIC DNA]</scope>
    <source>
        <strain evidence="5 6">DSM 44936</strain>
    </source>
</reference>
<dbReference type="InterPro" id="IPR025141">
    <property type="entry name" value="DUF4082"/>
</dbReference>
<feature type="domain" description="DUF4082" evidence="3">
    <location>
        <begin position="1046"/>
        <end position="1189"/>
    </location>
</feature>
<dbReference type="Pfam" id="PF17957">
    <property type="entry name" value="Big_7"/>
    <property type="match status" value="1"/>
</dbReference>
<dbReference type="InterPro" id="IPR046540">
    <property type="entry name" value="DMFA2_C"/>
</dbReference>
<comment type="caution">
    <text evidence="5">The sequence shown here is derived from an EMBL/GenBank/DDBJ whole genome shotgun (WGS) entry which is preliminary data.</text>
</comment>
<dbReference type="Proteomes" id="UP000555564">
    <property type="component" value="Unassembled WGS sequence"/>
</dbReference>
<keyword evidence="2" id="KW-0812">Transmembrane</keyword>
<name>A0A7X0IEB6_9ACTN</name>
<accession>A0A7X0IEB6</accession>
<dbReference type="SUPFAM" id="SSF81296">
    <property type="entry name" value="E set domains"/>
    <property type="match status" value="1"/>
</dbReference>
<dbReference type="Pfam" id="PF20254">
    <property type="entry name" value="DMFA2_C"/>
    <property type="match status" value="1"/>
</dbReference>
<dbReference type="InterPro" id="IPR014756">
    <property type="entry name" value="Ig_E-set"/>
</dbReference>
<keyword evidence="2" id="KW-1133">Transmembrane helix</keyword>